<accession>A0A0C9ZV97</accession>
<protein>
    <recommendedName>
        <fullName evidence="1">N-acetyltransferase domain-containing protein</fullName>
    </recommendedName>
</protein>
<dbReference type="InParanoid" id="A0A0C9ZV97"/>
<evidence type="ECO:0000313" key="2">
    <source>
        <dbReference type="EMBL" id="KIK33326.1"/>
    </source>
</evidence>
<dbReference type="CDD" id="cd04301">
    <property type="entry name" value="NAT_SF"/>
    <property type="match status" value="1"/>
</dbReference>
<dbReference type="InterPro" id="IPR051908">
    <property type="entry name" value="Ribosomal_N-acetyltransferase"/>
</dbReference>
<evidence type="ECO:0000259" key="1">
    <source>
        <dbReference type="PROSITE" id="PS51186"/>
    </source>
</evidence>
<sequence length="261" mass="29247">MAYVNDYQPPPPAKPAYGLHGPVPYDINVAFPLDFAQLETPRLKLVPFIPSIHAAKYHAAISDPAHFYRYYSFSGLEDPETYLLSIDAFIRQNPYNILFAIIDRTTPDPDYPEWGGKLAGTIGLLDYSQTNLSVEIGAMCVLPAFQRTHVATHAVGTLLKYCFTMPCASESESGLGLRRVHWNTHSCNEPSRRLAVRLGLKREGTLRWACVLPVGKDFGKTPRKNDLLAGSGRDTIIMAMTWEDWEDGAREIVLAQMTRME</sequence>
<keyword evidence="3" id="KW-1185">Reference proteome</keyword>
<dbReference type="PROSITE" id="PS51186">
    <property type="entry name" value="GNAT"/>
    <property type="match status" value="1"/>
</dbReference>
<dbReference type="InterPro" id="IPR016181">
    <property type="entry name" value="Acyl_CoA_acyltransferase"/>
</dbReference>
<dbReference type="STRING" id="930992.A0A0C9ZV97"/>
<reference evidence="3" key="2">
    <citation type="submission" date="2015-01" db="EMBL/GenBank/DDBJ databases">
        <title>Evolutionary Origins and Diversification of the Mycorrhizal Mutualists.</title>
        <authorList>
            <consortium name="DOE Joint Genome Institute"/>
            <consortium name="Mycorrhizal Genomics Consortium"/>
            <person name="Kohler A."/>
            <person name="Kuo A."/>
            <person name="Nagy L.G."/>
            <person name="Floudas D."/>
            <person name="Copeland A."/>
            <person name="Barry K.W."/>
            <person name="Cichocki N."/>
            <person name="Veneault-Fourrey C."/>
            <person name="LaButti K."/>
            <person name="Lindquist E.A."/>
            <person name="Lipzen A."/>
            <person name="Lundell T."/>
            <person name="Morin E."/>
            <person name="Murat C."/>
            <person name="Riley R."/>
            <person name="Ohm R."/>
            <person name="Sun H."/>
            <person name="Tunlid A."/>
            <person name="Henrissat B."/>
            <person name="Grigoriev I.V."/>
            <person name="Hibbett D.S."/>
            <person name="Martin F."/>
        </authorList>
    </citation>
    <scope>NUCLEOTIDE SEQUENCE [LARGE SCALE GENOMIC DNA]</scope>
    <source>
        <strain evidence="3">UH-Slu-Lm8-n1</strain>
    </source>
</reference>
<dbReference type="Proteomes" id="UP000054485">
    <property type="component" value="Unassembled WGS sequence"/>
</dbReference>
<dbReference type="EMBL" id="KN835968">
    <property type="protein sequence ID" value="KIK33326.1"/>
    <property type="molecule type" value="Genomic_DNA"/>
</dbReference>
<feature type="domain" description="N-acetyltransferase" evidence="1">
    <location>
        <begin position="68"/>
        <end position="219"/>
    </location>
</feature>
<dbReference type="PANTHER" id="PTHR43441">
    <property type="entry name" value="RIBOSOMAL-PROTEIN-SERINE ACETYLTRANSFERASE"/>
    <property type="match status" value="1"/>
</dbReference>
<name>A0A0C9ZV97_9AGAM</name>
<evidence type="ECO:0000313" key="3">
    <source>
        <dbReference type="Proteomes" id="UP000054485"/>
    </source>
</evidence>
<dbReference type="AlphaFoldDB" id="A0A0C9ZV97"/>
<organism evidence="2 3">
    <name type="scientific">Suillus luteus UH-Slu-Lm8-n1</name>
    <dbReference type="NCBI Taxonomy" id="930992"/>
    <lineage>
        <taxon>Eukaryota</taxon>
        <taxon>Fungi</taxon>
        <taxon>Dikarya</taxon>
        <taxon>Basidiomycota</taxon>
        <taxon>Agaricomycotina</taxon>
        <taxon>Agaricomycetes</taxon>
        <taxon>Agaricomycetidae</taxon>
        <taxon>Boletales</taxon>
        <taxon>Suillineae</taxon>
        <taxon>Suillaceae</taxon>
        <taxon>Suillus</taxon>
    </lineage>
</organism>
<gene>
    <name evidence="2" type="ORF">CY34DRAFT_813705</name>
</gene>
<dbReference type="OrthoDB" id="41238at2759"/>
<dbReference type="PANTHER" id="PTHR43441:SF5">
    <property type="entry name" value="FAMILY ACETYLTRANSFERASE, PUTATIVE-RELATED"/>
    <property type="match status" value="1"/>
</dbReference>
<dbReference type="GO" id="GO:0008999">
    <property type="term" value="F:protein-N-terminal-alanine acetyltransferase activity"/>
    <property type="evidence" value="ECO:0007669"/>
    <property type="project" value="TreeGrafter"/>
</dbReference>
<dbReference type="GO" id="GO:1990189">
    <property type="term" value="F:protein N-terminal-serine acetyltransferase activity"/>
    <property type="evidence" value="ECO:0007669"/>
    <property type="project" value="TreeGrafter"/>
</dbReference>
<proteinExistence type="predicted"/>
<reference evidence="2 3" key="1">
    <citation type="submission" date="2014-04" db="EMBL/GenBank/DDBJ databases">
        <authorList>
            <consortium name="DOE Joint Genome Institute"/>
            <person name="Kuo A."/>
            <person name="Ruytinx J."/>
            <person name="Rineau F."/>
            <person name="Colpaert J."/>
            <person name="Kohler A."/>
            <person name="Nagy L.G."/>
            <person name="Floudas D."/>
            <person name="Copeland A."/>
            <person name="Barry K.W."/>
            <person name="Cichocki N."/>
            <person name="Veneault-Fourrey C."/>
            <person name="LaButti K."/>
            <person name="Lindquist E.A."/>
            <person name="Lipzen A."/>
            <person name="Lundell T."/>
            <person name="Morin E."/>
            <person name="Murat C."/>
            <person name="Sun H."/>
            <person name="Tunlid A."/>
            <person name="Henrissat B."/>
            <person name="Grigoriev I.V."/>
            <person name="Hibbett D.S."/>
            <person name="Martin F."/>
            <person name="Nordberg H.P."/>
            <person name="Cantor M.N."/>
            <person name="Hua S.X."/>
        </authorList>
    </citation>
    <scope>NUCLEOTIDE SEQUENCE [LARGE SCALE GENOMIC DNA]</scope>
    <source>
        <strain evidence="2 3">UH-Slu-Lm8-n1</strain>
    </source>
</reference>
<dbReference type="SUPFAM" id="SSF55729">
    <property type="entry name" value="Acyl-CoA N-acyltransferases (Nat)"/>
    <property type="match status" value="1"/>
</dbReference>
<dbReference type="Gene3D" id="3.40.630.30">
    <property type="match status" value="1"/>
</dbReference>
<dbReference type="Pfam" id="PF13302">
    <property type="entry name" value="Acetyltransf_3"/>
    <property type="match status" value="1"/>
</dbReference>
<dbReference type="InterPro" id="IPR000182">
    <property type="entry name" value="GNAT_dom"/>
</dbReference>
<dbReference type="HOGENOM" id="CLU_078023_0_0_1"/>